<dbReference type="Pfam" id="PF00459">
    <property type="entry name" value="Inositol_P"/>
    <property type="match status" value="1"/>
</dbReference>
<evidence type="ECO:0000256" key="6">
    <source>
        <dbReference type="ARBA" id="ARBA00022842"/>
    </source>
</evidence>
<evidence type="ECO:0000256" key="1">
    <source>
        <dbReference type="ARBA" id="ARBA00001273"/>
    </source>
</evidence>
<dbReference type="CDD" id="cd01637">
    <property type="entry name" value="IMPase_like"/>
    <property type="match status" value="1"/>
</dbReference>
<evidence type="ECO:0000313" key="10">
    <source>
        <dbReference type="EMBL" id="CCC40951.1"/>
    </source>
</evidence>
<dbReference type="EC" id="3.1.3.11" evidence="3"/>
<dbReference type="HOGENOM" id="CLU_044118_0_2_2"/>
<dbReference type="SUPFAM" id="SSF56655">
    <property type="entry name" value="Carbohydrate phosphatase"/>
    <property type="match status" value="1"/>
</dbReference>
<evidence type="ECO:0000256" key="5">
    <source>
        <dbReference type="ARBA" id="ARBA00022801"/>
    </source>
</evidence>
<dbReference type="KEGG" id="hwc:Hqrw_3167"/>
<dbReference type="OrthoDB" id="58111at2157"/>
<dbReference type="RefSeq" id="WP_014556446.1">
    <property type="nucleotide sequence ID" value="NC_017459.1"/>
</dbReference>
<name>G0LJL7_HALWC</name>
<dbReference type="GO" id="GO:0042132">
    <property type="term" value="F:fructose 1,6-bisphosphate 1-phosphatase activity"/>
    <property type="evidence" value="ECO:0007669"/>
    <property type="project" value="UniProtKB-EC"/>
</dbReference>
<evidence type="ECO:0000256" key="4">
    <source>
        <dbReference type="ARBA" id="ARBA00022723"/>
    </source>
</evidence>
<organism evidence="10 11">
    <name type="scientific">Haloquadratum walsbyi (strain DSM 16854 / JCM 12705 / C23)</name>
    <dbReference type="NCBI Taxonomy" id="768065"/>
    <lineage>
        <taxon>Archaea</taxon>
        <taxon>Methanobacteriati</taxon>
        <taxon>Methanobacteriota</taxon>
        <taxon>Stenosarchaea group</taxon>
        <taxon>Halobacteria</taxon>
        <taxon>Halobacteriales</taxon>
        <taxon>Haloferacaceae</taxon>
        <taxon>Haloquadratum</taxon>
    </lineage>
</organism>
<feature type="binding site" evidence="9">
    <location>
        <position position="213"/>
    </location>
    <ligand>
        <name>Mg(2+)</name>
        <dbReference type="ChEBI" id="CHEBI:18420"/>
        <label>1</label>
        <note>catalytic</note>
    </ligand>
</feature>
<dbReference type="AlphaFoldDB" id="G0LJL7"/>
<evidence type="ECO:0000313" key="11">
    <source>
        <dbReference type="Proteomes" id="UP000007954"/>
    </source>
</evidence>
<gene>
    <name evidence="10" type="primary">suhB1</name>
    <name evidence="10" type="ordered locus">Hqrw_3167</name>
</gene>
<keyword evidence="7" id="KW-0119">Carbohydrate metabolism</keyword>
<dbReference type="PRINTS" id="PR00377">
    <property type="entry name" value="IMPHPHTASES"/>
</dbReference>
<evidence type="ECO:0000256" key="8">
    <source>
        <dbReference type="ARBA" id="ARBA00038103"/>
    </source>
</evidence>
<dbReference type="PROSITE" id="PS00629">
    <property type="entry name" value="IMP_1"/>
    <property type="match status" value="1"/>
</dbReference>
<dbReference type="Proteomes" id="UP000007954">
    <property type="component" value="Chromosome"/>
</dbReference>
<dbReference type="GeneID" id="12447964"/>
<protein>
    <recommendedName>
        <fullName evidence="3">fructose-bisphosphatase</fullName>
        <ecNumber evidence="3">3.1.3.11</ecNumber>
    </recommendedName>
</protein>
<feature type="binding site" evidence="9">
    <location>
        <position position="86"/>
    </location>
    <ligand>
        <name>Mg(2+)</name>
        <dbReference type="ChEBI" id="CHEBI:18420"/>
        <label>1</label>
        <note>catalytic</note>
    </ligand>
</feature>
<proteinExistence type="inferred from homology"/>
<dbReference type="InterPro" id="IPR000760">
    <property type="entry name" value="Inositol_monophosphatase-like"/>
</dbReference>
<dbReference type="PANTHER" id="PTHR20854:SF4">
    <property type="entry name" value="INOSITOL-1-MONOPHOSPHATASE-RELATED"/>
    <property type="match status" value="1"/>
</dbReference>
<dbReference type="Gene3D" id="3.30.540.10">
    <property type="entry name" value="Fructose-1,6-Bisphosphatase, subunit A, domain 1"/>
    <property type="match status" value="1"/>
</dbReference>
<keyword evidence="5 10" id="KW-0378">Hydrolase</keyword>
<dbReference type="InterPro" id="IPR020583">
    <property type="entry name" value="Inositol_monoP_metal-BS"/>
</dbReference>
<evidence type="ECO:0000256" key="7">
    <source>
        <dbReference type="ARBA" id="ARBA00023277"/>
    </source>
</evidence>
<comment type="similarity">
    <text evidence="8">Belongs to the inositol monophosphatase superfamily. FBPase class 4 family.</text>
</comment>
<dbReference type="GO" id="GO:0007165">
    <property type="term" value="P:signal transduction"/>
    <property type="evidence" value="ECO:0007669"/>
    <property type="project" value="TreeGrafter"/>
</dbReference>
<feature type="binding site" evidence="9">
    <location>
        <position position="88"/>
    </location>
    <ligand>
        <name>Mg(2+)</name>
        <dbReference type="ChEBI" id="CHEBI:18420"/>
        <label>1</label>
        <note>catalytic</note>
    </ligand>
</feature>
<dbReference type="Gene3D" id="3.40.190.80">
    <property type="match status" value="1"/>
</dbReference>
<dbReference type="GO" id="GO:0046872">
    <property type="term" value="F:metal ion binding"/>
    <property type="evidence" value="ECO:0007669"/>
    <property type="project" value="UniProtKB-KW"/>
</dbReference>
<dbReference type="GO" id="GO:0006020">
    <property type="term" value="P:inositol metabolic process"/>
    <property type="evidence" value="ECO:0007669"/>
    <property type="project" value="TreeGrafter"/>
</dbReference>
<evidence type="ECO:0000256" key="2">
    <source>
        <dbReference type="ARBA" id="ARBA00001946"/>
    </source>
</evidence>
<evidence type="ECO:0000256" key="9">
    <source>
        <dbReference type="PIRSR" id="PIRSR600760-2"/>
    </source>
</evidence>
<dbReference type="FunFam" id="3.30.540.10:FF:000003">
    <property type="entry name" value="Inositol-1-monophosphatase"/>
    <property type="match status" value="1"/>
</dbReference>
<evidence type="ECO:0000256" key="3">
    <source>
        <dbReference type="ARBA" id="ARBA00013093"/>
    </source>
</evidence>
<reference evidence="10 11" key="1">
    <citation type="journal article" date="2011" name="PLoS ONE">
        <title>Haloquadratum walsbyi: limited diversity in a global pond.</title>
        <authorList>
            <person name="Dyall-Smith M."/>
            <person name="Pfeiffer F."/>
            <person name="Klee K."/>
            <person name="Palm P."/>
            <person name="Gross K."/>
            <person name="Schuster S.C."/>
            <person name="Rampp M."/>
            <person name="Oesterhelt D."/>
        </authorList>
    </citation>
    <scope>NUCLEOTIDE SEQUENCE [LARGE SCALE GENOMIC DNA]</scope>
    <source>
        <strain evidence="11">DSM 16854 / JCM 12705 / C23</strain>
    </source>
</reference>
<dbReference type="PANTHER" id="PTHR20854">
    <property type="entry name" value="INOSITOL MONOPHOSPHATASE"/>
    <property type="match status" value="1"/>
</dbReference>
<dbReference type="EMBL" id="FR746099">
    <property type="protein sequence ID" value="CCC40951.1"/>
    <property type="molecule type" value="Genomic_DNA"/>
</dbReference>
<feature type="binding site" evidence="9">
    <location>
        <position position="68"/>
    </location>
    <ligand>
        <name>Mg(2+)</name>
        <dbReference type="ChEBI" id="CHEBI:18420"/>
        <label>1</label>
        <note>catalytic</note>
    </ligand>
</feature>
<keyword evidence="4 9" id="KW-0479">Metal-binding</keyword>
<feature type="binding site" evidence="9">
    <location>
        <position position="89"/>
    </location>
    <ligand>
        <name>Mg(2+)</name>
        <dbReference type="ChEBI" id="CHEBI:18420"/>
        <label>1</label>
        <note>catalytic</note>
    </ligand>
</feature>
<accession>G0LJL7</accession>
<comment type="catalytic activity">
    <reaction evidence="1">
        <text>beta-D-fructose 1,6-bisphosphate + H2O = beta-D-fructose 6-phosphate + phosphate</text>
        <dbReference type="Rhea" id="RHEA:11064"/>
        <dbReference type="ChEBI" id="CHEBI:15377"/>
        <dbReference type="ChEBI" id="CHEBI:32966"/>
        <dbReference type="ChEBI" id="CHEBI:43474"/>
        <dbReference type="ChEBI" id="CHEBI:57634"/>
        <dbReference type="EC" id="3.1.3.11"/>
    </reaction>
</comment>
<dbReference type="GO" id="GO:0008934">
    <property type="term" value="F:inositol monophosphate 1-phosphatase activity"/>
    <property type="evidence" value="ECO:0007669"/>
    <property type="project" value="TreeGrafter"/>
</dbReference>
<sequence length="269" mass="28753">MTTSERISVARDAARAGAHVAADSFRTKLAIEQKDAKTDVVTQADRDAQTAVIESIRETFPEDAIVGEEEDALKVVPEDDTVWVIDPIDGTNNYVRGTRTWATVVGVVRDGVVTAGVITLPALDDNYWTDGESAYRNGTPVSVSETTDPEAGVVTPTMWWDFDSRNQYGNACQAIVDRFGDLRRIGSAQAALASVADGSLDAVITNLRTKPWDTLAGVAMVRAAGGTVTDLHGDTFRHDSIGLIASNGLIHSNALSAAQSIDHPDADQR</sequence>
<comment type="cofactor">
    <cofactor evidence="2 9">
        <name>Mg(2+)</name>
        <dbReference type="ChEBI" id="CHEBI:18420"/>
    </cofactor>
</comment>
<keyword evidence="6 9" id="KW-0460">Magnesium</keyword>